<feature type="transmembrane region" description="Helical" evidence="2">
    <location>
        <begin position="406"/>
        <end position="433"/>
    </location>
</feature>
<keyword evidence="1" id="KW-1188">Viral release from host cell</keyword>
<comment type="caution">
    <text evidence="4">The sequence shown here is derived from an EMBL/GenBank/DDBJ whole genome shotgun (WGS) entry which is preliminary data.</text>
</comment>
<keyword evidence="2" id="KW-1133">Transmembrane helix</keyword>
<feature type="transmembrane region" description="Helical" evidence="2">
    <location>
        <begin position="477"/>
        <end position="505"/>
    </location>
</feature>
<keyword evidence="2" id="KW-0812">Transmembrane</keyword>
<dbReference type="Pfam" id="PF10145">
    <property type="entry name" value="PhageMin_Tail"/>
    <property type="match status" value="1"/>
</dbReference>
<name>A0A8J3FWG5_9PSEU</name>
<evidence type="ECO:0000256" key="2">
    <source>
        <dbReference type="SAM" id="Phobius"/>
    </source>
</evidence>
<keyword evidence="2" id="KW-0472">Membrane</keyword>
<dbReference type="InterPro" id="IPR010090">
    <property type="entry name" value="Phage_tape_meas"/>
</dbReference>
<dbReference type="RefSeq" id="WP_189061281.1">
    <property type="nucleotide sequence ID" value="NZ_BMMK01000038.1"/>
</dbReference>
<dbReference type="AlphaFoldDB" id="A0A8J3FWG5"/>
<dbReference type="EMBL" id="BMMK01000038">
    <property type="protein sequence ID" value="GGM76881.1"/>
    <property type="molecule type" value="Genomic_DNA"/>
</dbReference>
<dbReference type="PANTHER" id="PTHR37813:SF1">
    <property type="entry name" value="FELS-2 PROPHAGE PROTEIN"/>
    <property type="match status" value="1"/>
</dbReference>
<dbReference type="PANTHER" id="PTHR37813">
    <property type="entry name" value="FELS-2 PROPHAGE PROTEIN"/>
    <property type="match status" value="1"/>
</dbReference>
<gene>
    <name evidence="4" type="ORF">GCM10012275_54440</name>
</gene>
<sequence length="746" mass="77515">MALTIGELVGYLDLESKGFDTGVETAKTRFAAFGTWLGRTAVTVGAGAALALGTSLAGAVSAEAAHDKLAAQLGLTEAESARIGATAGQLYSQAYGESLEQINDAIRGVIHHIDGMRAASEADLQRITAKALDLSTVMAEDVGKVTRAVGKLLKTGLVADADEAFDVIIRGFQTGADEAQDLLDTVSEYSTKFRDLGLTGQEAMGLLSQGLQAGARDADTVADALKEFAIRAIDGSKTTVEGFDAIGLSAEEMAATFARGGPQAAAALDVVLDRLRGMEDPVARDAAAVALFGTKAEDLGDALFALDPSAAVTALGDVAGAADRMGTTLNDNAATRLEAFKRQVSAAFVEFLGGQAIPALEAVVGVLSRAFGPALAVLGEVLNATVIPALQAMAQWLSENQVPVSILAGLIATVLVPHLIVLGVAATVSMARVAAAWLLARAQAIAAAVVHSVQIALMVAQFAWLGVQALIHAARVAAAWVIAMGPVGWVMAAVVALVALIIANWDTIKEQTAKIWTAVWDKVSAVWTVITSWVSANVRRVLDAIGWLRSIPDRVRAFFERARAAAIGKLVELVSWVAGLPGRILRALGNLRSLLYNAGRDLIQGMIRGVSHMVGRLLGKVRQMAQDAVNTVKSWLGIGSPSRVFAQLGEFTGEGFAIGLERMAPMVSRAATLLANRASAVDLVLPSPASAVTGAAVHPAVAPLLRPGAQAGTERSAVHIEHFHATPAQSPHAIASELDWLSRTGG</sequence>
<reference evidence="4" key="1">
    <citation type="journal article" date="2014" name="Int. J. Syst. Evol. Microbiol.">
        <title>Complete genome sequence of Corynebacterium casei LMG S-19264T (=DSM 44701T), isolated from a smear-ripened cheese.</title>
        <authorList>
            <consortium name="US DOE Joint Genome Institute (JGI-PGF)"/>
            <person name="Walter F."/>
            <person name="Albersmeier A."/>
            <person name="Kalinowski J."/>
            <person name="Ruckert C."/>
        </authorList>
    </citation>
    <scope>NUCLEOTIDE SEQUENCE</scope>
    <source>
        <strain evidence="4">CGMCC 4.5737</strain>
    </source>
</reference>
<proteinExistence type="predicted"/>
<accession>A0A8J3FWG5</accession>
<evidence type="ECO:0000256" key="1">
    <source>
        <dbReference type="ARBA" id="ARBA00022612"/>
    </source>
</evidence>
<keyword evidence="5" id="KW-1185">Reference proteome</keyword>
<organism evidence="4 5">
    <name type="scientific">Longimycelium tulufanense</name>
    <dbReference type="NCBI Taxonomy" id="907463"/>
    <lineage>
        <taxon>Bacteria</taxon>
        <taxon>Bacillati</taxon>
        <taxon>Actinomycetota</taxon>
        <taxon>Actinomycetes</taxon>
        <taxon>Pseudonocardiales</taxon>
        <taxon>Pseudonocardiaceae</taxon>
        <taxon>Longimycelium</taxon>
    </lineage>
</organism>
<feature type="domain" description="Phage tail tape measure protein" evidence="3">
    <location>
        <begin position="94"/>
        <end position="293"/>
    </location>
</feature>
<dbReference type="Proteomes" id="UP000637578">
    <property type="component" value="Unassembled WGS sequence"/>
</dbReference>
<evidence type="ECO:0000259" key="3">
    <source>
        <dbReference type="Pfam" id="PF10145"/>
    </source>
</evidence>
<protein>
    <recommendedName>
        <fullName evidence="3">Phage tail tape measure protein domain-containing protein</fullName>
    </recommendedName>
</protein>
<evidence type="ECO:0000313" key="4">
    <source>
        <dbReference type="EMBL" id="GGM76881.1"/>
    </source>
</evidence>
<feature type="transmembrane region" description="Helical" evidence="2">
    <location>
        <begin position="445"/>
        <end position="465"/>
    </location>
</feature>
<reference evidence="4" key="2">
    <citation type="submission" date="2020-09" db="EMBL/GenBank/DDBJ databases">
        <authorList>
            <person name="Sun Q."/>
            <person name="Zhou Y."/>
        </authorList>
    </citation>
    <scope>NUCLEOTIDE SEQUENCE</scope>
    <source>
        <strain evidence="4">CGMCC 4.5737</strain>
    </source>
</reference>
<evidence type="ECO:0000313" key="5">
    <source>
        <dbReference type="Proteomes" id="UP000637578"/>
    </source>
</evidence>